<name>A0A8T1W194_9STRA</name>
<dbReference type="EMBL" id="JAGDFL010000477">
    <property type="protein sequence ID" value="KAG7387377.1"/>
    <property type="molecule type" value="Genomic_DNA"/>
</dbReference>
<evidence type="ECO:0000256" key="1">
    <source>
        <dbReference type="SAM" id="Coils"/>
    </source>
</evidence>
<dbReference type="OrthoDB" id="128476at2759"/>
<keyword evidence="1" id="KW-0175">Coiled coil</keyword>
<gene>
    <name evidence="2" type="ORF">PHYBOEH_008260</name>
</gene>
<protein>
    <recommendedName>
        <fullName evidence="4">BZIP domain-containing protein</fullName>
    </recommendedName>
</protein>
<evidence type="ECO:0000313" key="2">
    <source>
        <dbReference type="EMBL" id="KAG7387377.1"/>
    </source>
</evidence>
<comment type="caution">
    <text evidence="2">The sequence shown here is derived from an EMBL/GenBank/DDBJ whole genome shotgun (WGS) entry which is preliminary data.</text>
</comment>
<evidence type="ECO:0008006" key="4">
    <source>
        <dbReference type="Google" id="ProtNLM"/>
    </source>
</evidence>
<dbReference type="Proteomes" id="UP000693981">
    <property type="component" value="Unassembled WGS sequence"/>
</dbReference>
<accession>A0A8T1W194</accession>
<reference evidence="2" key="1">
    <citation type="submission" date="2021-02" db="EMBL/GenBank/DDBJ databases">
        <authorList>
            <person name="Palmer J.M."/>
        </authorList>
    </citation>
    <scope>NUCLEOTIDE SEQUENCE</scope>
    <source>
        <strain evidence="2">SCRP23</strain>
    </source>
</reference>
<dbReference type="AlphaFoldDB" id="A0A8T1W194"/>
<organism evidence="2 3">
    <name type="scientific">Phytophthora boehmeriae</name>
    <dbReference type="NCBI Taxonomy" id="109152"/>
    <lineage>
        <taxon>Eukaryota</taxon>
        <taxon>Sar</taxon>
        <taxon>Stramenopiles</taxon>
        <taxon>Oomycota</taxon>
        <taxon>Peronosporomycetes</taxon>
        <taxon>Peronosporales</taxon>
        <taxon>Peronosporaceae</taxon>
        <taxon>Phytophthora</taxon>
    </lineage>
</organism>
<evidence type="ECO:0000313" key="3">
    <source>
        <dbReference type="Proteomes" id="UP000693981"/>
    </source>
</evidence>
<sequence length="319" mass="36534">MVADHSVLYPPNCQWLSNNVISEVIQRTPHRYRTSDDSRHAEQVNTNALVMTTGLISQYQHLASTDQATDAIQRRRERNRRHQARYKLKQKEKEEKLKVAIQALRAQIPELEMHHRSISTNRLTNSASWSVAAEYFRLFCNGFQPPEVVTKFSETTGTVTNYESHKQLRFLQETMMSDVLVEKGCGIETLLEEWRMFSLCHNDMDIQLSRIDIGAGDSLVAYTESTFGITEQTLQFAFPHLADENSEGKWSPFGEKLLGQQLVIHGTVRFDWDSKRRRVSSVKYQADMLTALLQLLGNLEDVAHVLGNARVTPEQKLVA</sequence>
<proteinExistence type="predicted"/>
<keyword evidence="3" id="KW-1185">Reference proteome</keyword>
<feature type="coiled-coil region" evidence="1">
    <location>
        <begin position="74"/>
        <end position="107"/>
    </location>
</feature>